<keyword evidence="5" id="KW-1185">Reference proteome</keyword>
<proteinExistence type="inferred from homology"/>
<gene>
    <name evidence="4" type="ORF">SHALO_2494</name>
</gene>
<evidence type="ECO:0000313" key="4">
    <source>
        <dbReference type="EMBL" id="AOO66253.1"/>
    </source>
</evidence>
<dbReference type="GO" id="GO:0005737">
    <property type="term" value="C:cytoplasm"/>
    <property type="evidence" value="ECO:0007669"/>
    <property type="project" value="UniProtKB-SubCell"/>
</dbReference>
<dbReference type="EMBL" id="CP017111">
    <property type="protein sequence ID" value="AOO66253.1"/>
    <property type="molecule type" value="Genomic_DNA"/>
</dbReference>
<dbReference type="InterPro" id="IPR007358">
    <property type="entry name" value="Nucleoid_associated_NdpA"/>
</dbReference>
<accession>A0A1D7TMP3</accession>
<dbReference type="STRING" id="1193502.SHALO_2494"/>
<dbReference type="Pfam" id="PF04245">
    <property type="entry name" value="NA37"/>
    <property type="match status" value="1"/>
</dbReference>
<dbReference type="RefSeq" id="WP_069478809.1">
    <property type="nucleotide sequence ID" value="NZ_CP017111.1"/>
</dbReference>
<evidence type="ECO:0008006" key="6">
    <source>
        <dbReference type="Google" id="ProtNLM"/>
    </source>
</evidence>
<dbReference type="GO" id="GO:0003690">
    <property type="term" value="F:double-stranded DNA binding"/>
    <property type="evidence" value="ECO:0007669"/>
    <property type="project" value="TreeGrafter"/>
</dbReference>
<protein>
    <recommendedName>
        <fullName evidence="6">Nucleoid-associated protein</fullName>
    </recommendedName>
</protein>
<evidence type="ECO:0000256" key="3">
    <source>
        <dbReference type="ARBA" id="ARBA00022490"/>
    </source>
</evidence>
<dbReference type="GO" id="GO:0043590">
    <property type="term" value="C:bacterial nucleoid"/>
    <property type="evidence" value="ECO:0007669"/>
    <property type="project" value="TreeGrafter"/>
</dbReference>
<dbReference type="KEGG" id="shal:SHALO_2494"/>
<evidence type="ECO:0000256" key="1">
    <source>
        <dbReference type="ARBA" id="ARBA00004496"/>
    </source>
</evidence>
<dbReference type="GO" id="GO:0003727">
    <property type="term" value="F:single-stranded RNA binding"/>
    <property type="evidence" value="ECO:0007669"/>
    <property type="project" value="TreeGrafter"/>
</dbReference>
<comment type="similarity">
    <text evidence="2">Belongs to the YejK family.</text>
</comment>
<keyword evidence="3" id="KW-0963">Cytoplasm</keyword>
<dbReference type="Proteomes" id="UP000094609">
    <property type="component" value="Chromosome"/>
</dbReference>
<dbReference type="PANTHER" id="PTHR38772:SF1">
    <property type="entry name" value="NUCLEOID-ASSOCIATED PROTEIN YEJK"/>
    <property type="match status" value="1"/>
</dbReference>
<evidence type="ECO:0000313" key="5">
    <source>
        <dbReference type="Proteomes" id="UP000094609"/>
    </source>
</evidence>
<reference evidence="5" key="1">
    <citation type="submission" date="2016-08" db="EMBL/GenBank/DDBJ databases">
        <title>Complete genome sequence of the organohalide-respiring Epsilonproteobacterium Sulfurospirillum halorespirans.</title>
        <authorList>
            <person name="Goris T."/>
            <person name="Zimmermann J."/>
            <person name="Schenz B."/>
            <person name="Lemos M."/>
            <person name="Hackermueller J."/>
            <person name="Diekert G."/>
        </authorList>
    </citation>
    <scope>NUCLEOTIDE SEQUENCE [LARGE SCALE GENOMIC DNA]</scope>
    <source>
        <strain>DSM 13726</strain>
        <strain evidence="5">PCE-M2</strain>
    </source>
</reference>
<name>A0A1D7TMP3_9BACT</name>
<organism evidence="4 5">
    <name type="scientific">Sulfurospirillum halorespirans DSM 13726</name>
    <dbReference type="NCBI Taxonomy" id="1193502"/>
    <lineage>
        <taxon>Bacteria</taxon>
        <taxon>Pseudomonadati</taxon>
        <taxon>Campylobacterota</taxon>
        <taxon>Epsilonproteobacteria</taxon>
        <taxon>Campylobacterales</taxon>
        <taxon>Sulfurospirillaceae</taxon>
        <taxon>Sulfurospirillum</taxon>
    </lineage>
</organism>
<comment type="subcellular location">
    <subcellularLocation>
        <location evidence="1">Cytoplasm</location>
    </subcellularLocation>
</comment>
<dbReference type="PANTHER" id="PTHR38772">
    <property type="match status" value="1"/>
</dbReference>
<sequence length="327" mass="36636">MTLSSVIIHEIKKEANTTNTATLYLSNTTLDATNGYVLKIVTSLEESFSKKTLKRAKFSDDGFQEDFQDYSAIDIVNFSDVLTKKLKNKIDGISPAKGGYLVFAKYTTTQEFLAIFLVRNTEGSKLIPSGGSWNLDSTQYLDVEHFAMGAKINLSILNSNSEDRYISLVRGNTDISSYFEAWIGLDDPKQENKDAQALYNIANQIELLAGMTRDSLKRTIFDYAKSSNGRVVNLRDLSTYIFQDEDYIARYCEQNNVDIDGEFKLTGANLGRFYKVSVKANNIELTAPRSSFNPNEIEIIDGQVVIHSSELAQQILNALNADIDIEQ</sequence>
<dbReference type="AlphaFoldDB" id="A0A1D7TMP3"/>
<dbReference type="PATRIC" id="fig|1193502.14.peg.2527"/>
<evidence type="ECO:0000256" key="2">
    <source>
        <dbReference type="ARBA" id="ARBA00009035"/>
    </source>
</evidence>